<keyword evidence="2 4" id="KW-0472">Membrane</keyword>
<feature type="domain" description="OmpA-like" evidence="6">
    <location>
        <begin position="112"/>
        <end position="226"/>
    </location>
</feature>
<dbReference type="GO" id="GO:0009279">
    <property type="term" value="C:cell outer membrane"/>
    <property type="evidence" value="ECO:0007669"/>
    <property type="project" value="UniProtKB-SubCell"/>
</dbReference>
<evidence type="ECO:0000313" key="8">
    <source>
        <dbReference type="Proteomes" id="UP001139971"/>
    </source>
</evidence>
<evidence type="ECO:0000256" key="3">
    <source>
        <dbReference type="ARBA" id="ARBA00023237"/>
    </source>
</evidence>
<evidence type="ECO:0000313" key="7">
    <source>
        <dbReference type="EMBL" id="MDC8015400.1"/>
    </source>
</evidence>
<dbReference type="EMBL" id="JAOVZO020000020">
    <property type="protein sequence ID" value="MDC8015400.1"/>
    <property type="molecule type" value="Genomic_DNA"/>
</dbReference>
<keyword evidence="3" id="KW-0998">Cell outer membrane</keyword>
<dbReference type="PANTHER" id="PTHR30329:SF21">
    <property type="entry name" value="LIPOPROTEIN YIAD-RELATED"/>
    <property type="match status" value="1"/>
</dbReference>
<evidence type="ECO:0000256" key="1">
    <source>
        <dbReference type="ARBA" id="ARBA00004442"/>
    </source>
</evidence>
<dbReference type="SUPFAM" id="SSF103088">
    <property type="entry name" value="OmpA-like"/>
    <property type="match status" value="1"/>
</dbReference>
<name>A0A9X3YQ37_9GAMM</name>
<dbReference type="Proteomes" id="UP001139971">
    <property type="component" value="Unassembled WGS sequence"/>
</dbReference>
<evidence type="ECO:0000256" key="2">
    <source>
        <dbReference type="ARBA" id="ARBA00023136"/>
    </source>
</evidence>
<dbReference type="Pfam" id="PF00691">
    <property type="entry name" value="OmpA"/>
    <property type="match status" value="1"/>
</dbReference>
<accession>A0A9X3YQ37</accession>
<dbReference type="CDD" id="cd07185">
    <property type="entry name" value="OmpA_C-like"/>
    <property type="match status" value="1"/>
</dbReference>
<reference evidence="7" key="1">
    <citation type="submission" date="2023-02" db="EMBL/GenBank/DDBJ databases">
        <title>Tahibacter soli sp. nov. isolated from soil.</title>
        <authorList>
            <person name="Baek J.H."/>
            <person name="Lee J.K."/>
            <person name="Choi D.G."/>
            <person name="Jeon C.O."/>
        </authorList>
    </citation>
    <scope>NUCLEOTIDE SEQUENCE</scope>
    <source>
        <strain evidence="7">BL</strain>
    </source>
</reference>
<dbReference type="InterPro" id="IPR006665">
    <property type="entry name" value="OmpA-like"/>
</dbReference>
<dbReference type="PROSITE" id="PS51123">
    <property type="entry name" value="OMPA_2"/>
    <property type="match status" value="1"/>
</dbReference>
<feature type="region of interest" description="Disordered" evidence="5">
    <location>
        <begin position="73"/>
        <end position="95"/>
    </location>
</feature>
<dbReference type="AlphaFoldDB" id="A0A9X3YQ37"/>
<keyword evidence="8" id="KW-1185">Reference proteome</keyword>
<protein>
    <submittedName>
        <fullName evidence="7">OmpA family protein</fullName>
    </submittedName>
</protein>
<evidence type="ECO:0000256" key="4">
    <source>
        <dbReference type="PROSITE-ProRule" id="PRU00473"/>
    </source>
</evidence>
<gene>
    <name evidence="7" type="ORF">OD750_022975</name>
</gene>
<proteinExistence type="predicted"/>
<dbReference type="InterPro" id="IPR006664">
    <property type="entry name" value="OMP_bac"/>
</dbReference>
<dbReference type="PANTHER" id="PTHR30329">
    <property type="entry name" value="STATOR ELEMENT OF FLAGELLAR MOTOR COMPLEX"/>
    <property type="match status" value="1"/>
</dbReference>
<dbReference type="PRINTS" id="PR01021">
    <property type="entry name" value="OMPADOMAIN"/>
</dbReference>
<comment type="subcellular location">
    <subcellularLocation>
        <location evidence="1">Cell outer membrane</location>
    </subcellularLocation>
</comment>
<comment type="caution">
    <text evidence="7">The sequence shown here is derived from an EMBL/GenBank/DDBJ whole genome shotgun (WGS) entry which is preliminary data.</text>
</comment>
<dbReference type="RefSeq" id="WP_263540590.1">
    <property type="nucleotide sequence ID" value="NZ_JAOVZO020000020.1"/>
</dbReference>
<dbReference type="InterPro" id="IPR036737">
    <property type="entry name" value="OmpA-like_sf"/>
</dbReference>
<evidence type="ECO:0000259" key="6">
    <source>
        <dbReference type="PROSITE" id="PS51123"/>
    </source>
</evidence>
<organism evidence="7 8">
    <name type="scientific">Tahibacter soli</name>
    <dbReference type="NCBI Taxonomy" id="2983605"/>
    <lineage>
        <taxon>Bacteria</taxon>
        <taxon>Pseudomonadati</taxon>
        <taxon>Pseudomonadota</taxon>
        <taxon>Gammaproteobacteria</taxon>
        <taxon>Lysobacterales</taxon>
        <taxon>Rhodanobacteraceae</taxon>
        <taxon>Tahibacter</taxon>
    </lineage>
</organism>
<dbReference type="InterPro" id="IPR050330">
    <property type="entry name" value="Bact_OuterMem_StrucFunc"/>
</dbReference>
<dbReference type="Gene3D" id="3.30.1330.60">
    <property type="entry name" value="OmpA-like domain"/>
    <property type="match status" value="1"/>
</dbReference>
<evidence type="ECO:0000256" key="5">
    <source>
        <dbReference type="SAM" id="MobiDB-lite"/>
    </source>
</evidence>
<sequence>MPGSRAAAQDHDHALPLNSIAFAVLAALSGAAAADTVYVDADQVPRPIDVARALAGADFQPAVKKRGLSLESDAPAQRIGGGVETRPVASTSPKPVKVAATAAPSTAPAPAPAAAPGTLAVAVAFAFGSADLTPPARAQLDSIAEGLKLLKADAAVVIEGHTDSVGPDAYNLALSDRRAAAVKRYLVERHGIAELRLATIGKGKTEPLADTPPNAARNRRVAFRLG</sequence>